<evidence type="ECO:0000313" key="1">
    <source>
        <dbReference type="EMBL" id="SFE32856.1"/>
    </source>
</evidence>
<keyword evidence="2" id="KW-1185">Reference proteome</keyword>
<reference evidence="2" key="1">
    <citation type="submission" date="2016-10" db="EMBL/GenBank/DDBJ databases">
        <authorList>
            <person name="Varghese N."/>
            <person name="Submissions S."/>
        </authorList>
    </citation>
    <scope>NUCLEOTIDE SEQUENCE [LARGE SCALE GENOMIC DNA]</scope>
    <source>
        <strain evidence="2">DSM 7481</strain>
    </source>
</reference>
<dbReference type="STRING" id="32040.SAMN04489710_1318"/>
<sequence>MRSSSLGGSALIHIEQHTIRYSRPEPAMSITARRIVLLSRHLARMQRVRLHDDELYLIRLQQDLAGIAAQYIAWATVDMDSLARESEAAAAGLRTEGPRAAGRGRAVASGGVTCL</sequence>
<dbReference type="RefSeq" id="WP_092957951.1">
    <property type="nucleotide sequence ID" value="NZ_FOMQ01000031.1"/>
</dbReference>
<evidence type="ECO:0000313" key="2">
    <source>
        <dbReference type="Proteomes" id="UP000199517"/>
    </source>
</evidence>
<dbReference type="Proteomes" id="UP000199517">
    <property type="component" value="Unassembled WGS sequence"/>
</dbReference>
<dbReference type="EMBL" id="FOMQ01000031">
    <property type="protein sequence ID" value="SFE32856.1"/>
    <property type="molecule type" value="Genomic_DNA"/>
</dbReference>
<protein>
    <submittedName>
        <fullName evidence="1">Uncharacterized protein</fullName>
    </submittedName>
</protein>
<accession>A0A1I1ZMD0</accession>
<organism evidence="1 2">
    <name type="scientific">Paracidovorax konjaci</name>
    <dbReference type="NCBI Taxonomy" id="32040"/>
    <lineage>
        <taxon>Bacteria</taxon>
        <taxon>Pseudomonadati</taxon>
        <taxon>Pseudomonadota</taxon>
        <taxon>Betaproteobacteria</taxon>
        <taxon>Burkholderiales</taxon>
        <taxon>Comamonadaceae</taxon>
        <taxon>Paracidovorax</taxon>
    </lineage>
</organism>
<name>A0A1I1ZMD0_9BURK</name>
<gene>
    <name evidence="1" type="ORF">SAMN04489710_1318</name>
</gene>
<dbReference type="AlphaFoldDB" id="A0A1I1ZMD0"/>
<proteinExistence type="predicted"/>